<reference evidence="5" key="1">
    <citation type="journal article" date="2014" name="Int. J. Syst. Evol. Microbiol.">
        <title>Complete genome sequence of Corynebacterium casei LMG S-19264T (=DSM 44701T), isolated from a smear-ripened cheese.</title>
        <authorList>
            <consortium name="US DOE Joint Genome Institute (JGI-PGF)"/>
            <person name="Walter F."/>
            <person name="Albersmeier A."/>
            <person name="Kalinowski J."/>
            <person name="Ruckert C."/>
        </authorList>
    </citation>
    <scope>NUCLEOTIDE SEQUENCE</scope>
    <source>
        <strain evidence="5">CGMCC 1.16548</strain>
    </source>
</reference>
<feature type="domain" description="Glycosyltransferase subfamily 4-like N-terminal" evidence="4">
    <location>
        <begin position="18"/>
        <end position="135"/>
    </location>
</feature>
<dbReference type="Pfam" id="PF13439">
    <property type="entry name" value="Glyco_transf_4"/>
    <property type="match status" value="1"/>
</dbReference>
<dbReference type="GO" id="GO:0008194">
    <property type="term" value="F:UDP-glycosyltransferase activity"/>
    <property type="evidence" value="ECO:0007669"/>
    <property type="project" value="InterPro"/>
</dbReference>
<protein>
    <recommendedName>
        <fullName evidence="7">Glycosyltransferase</fullName>
    </recommendedName>
</protein>
<dbReference type="PANTHER" id="PTHR48050:SF13">
    <property type="entry name" value="STEROL 3-BETA-GLUCOSYLTRANSFERASE UGT80A2"/>
    <property type="match status" value="1"/>
</dbReference>
<evidence type="ECO:0000259" key="3">
    <source>
        <dbReference type="Pfam" id="PF06722"/>
    </source>
</evidence>
<dbReference type="SUPFAM" id="SSF53756">
    <property type="entry name" value="UDP-Glycosyltransferase/glycogen phosphorylase"/>
    <property type="match status" value="1"/>
</dbReference>
<comment type="caution">
    <text evidence="5">The sequence shown here is derived from an EMBL/GenBank/DDBJ whole genome shotgun (WGS) entry which is preliminary data.</text>
</comment>
<gene>
    <name evidence="5" type="ORF">GCM10011600_10640</name>
</gene>
<sequence>MLVATFDAGGNMPPMSAIARELAERGHDVTMLLEPHQTAPGLEARPYATPFRPRRPRSQLGAAIGLSRVFADRRLAAEILELARREEADAVVVDCLLVATVNTLAAAGIRTISVVHTPWSFLRDAARGPFGVIIRLLGGGDAAASLDAPEAVLVTSARELDGDAAMPEHVHHVGPVDRLPHPGTPAAGAPLVVVSLSTTPNPGQERTLQAIADALGELPVRGLLSGGGLVETTALRLPDNVDAAPWIDHDAVLPTAALLVGHGGHGTTVRALAAGVPVLALPVNPLGDQPGIAKALARLGIGSRLSRSASPARIRREIQRLLGDAATRQRVATFGARLHHARVASATEIIEGVAAAR</sequence>
<reference evidence="5" key="2">
    <citation type="submission" date="2020-09" db="EMBL/GenBank/DDBJ databases">
        <authorList>
            <person name="Sun Q."/>
            <person name="Zhou Y."/>
        </authorList>
    </citation>
    <scope>NUCLEOTIDE SEQUENCE</scope>
    <source>
        <strain evidence="5">CGMCC 1.16548</strain>
    </source>
</reference>
<proteinExistence type="predicted"/>
<dbReference type="EMBL" id="BNAI01000001">
    <property type="protein sequence ID" value="GHF11292.1"/>
    <property type="molecule type" value="Genomic_DNA"/>
</dbReference>
<dbReference type="GO" id="GO:0017000">
    <property type="term" value="P:antibiotic biosynthetic process"/>
    <property type="evidence" value="ECO:0007669"/>
    <property type="project" value="UniProtKB-ARBA"/>
</dbReference>
<organism evidence="5 6">
    <name type="scientific">Pseudolysinimonas yzui</name>
    <dbReference type="NCBI Taxonomy" id="2708254"/>
    <lineage>
        <taxon>Bacteria</taxon>
        <taxon>Bacillati</taxon>
        <taxon>Actinomycetota</taxon>
        <taxon>Actinomycetes</taxon>
        <taxon>Micrococcales</taxon>
        <taxon>Microbacteriaceae</taxon>
        <taxon>Pseudolysinimonas</taxon>
    </lineage>
</organism>
<dbReference type="Gene3D" id="3.40.50.2000">
    <property type="entry name" value="Glycogen Phosphorylase B"/>
    <property type="match status" value="2"/>
</dbReference>
<dbReference type="PANTHER" id="PTHR48050">
    <property type="entry name" value="STEROL 3-BETA-GLUCOSYLTRANSFERASE"/>
    <property type="match status" value="1"/>
</dbReference>
<keyword evidence="1" id="KW-0328">Glycosyltransferase</keyword>
<dbReference type="GO" id="GO:0016758">
    <property type="term" value="F:hexosyltransferase activity"/>
    <property type="evidence" value="ECO:0007669"/>
    <property type="project" value="UniProtKB-ARBA"/>
</dbReference>
<evidence type="ECO:0000256" key="1">
    <source>
        <dbReference type="ARBA" id="ARBA00022676"/>
    </source>
</evidence>
<dbReference type="InterPro" id="IPR010610">
    <property type="entry name" value="EryCIII-like_C"/>
</dbReference>
<evidence type="ECO:0000259" key="4">
    <source>
        <dbReference type="Pfam" id="PF13439"/>
    </source>
</evidence>
<dbReference type="Proteomes" id="UP000617531">
    <property type="component" value="Unassembled WGS sequence"/>
</dbReference>
<dbReference type="AlphaFoldDB" id="A0A8J3LZ46"/>
<dbReference type="InterPro" id="IPR050426">
    <property type="entry name" value="Glycosyltransferase_28"/>
</dbReference>
<keyword evidence="2" id="KW-0808">Transferase</keyword>
<keyword evidence="6" id="KW-1185">Reference proteome</keyword>
<evidence type="ECO:0000313" key="5">
    <source>
        <dbReference type="EMBL" id="GHF11292.1"/>
    </source>
</evidence>
<evidence type="ECO:0000313" key="6">
    <source>
        <dbReference type="Proteomes" id="UP000617531"/>
    </source>
</evidence>
<evidence type="ECO:0000256" key="2">
    <source>
        <dbReference type="ARBA" id="ARBA00022679"/>
    </source>
</evidence>
<accession>A0A8J3LZ46</accession>
<dbReference type="CDD" id="cd03784">
    <property type="entry name" value="GT1_Gtf-like"/>
    <property type="match status" value="1"/>
</dbReference>
<feature type="domain" description="Erythromycin biosynthesis protein CIII-like C-terminal" evidence="3">
    <location>
        <begin position="236"/>
        <end position="333"/>
    </location>
</feature>
<evidence type="ECO:0008006" key="7">
    <source>
        <dbReference type="Google" id="ProtNLM"/>
    </source>
</evidence>
<dbReference type="Pfam" id="PF06722">
    <property type="entry name" value="EryCIII-like_C"/>
    <property type="match status" value="1"/>
</dbReference>
<name>A0A8J3LZ46_9MICO</name>
<dbReference type="InterPro" id="IPR028098">
    <property type="entry name" value="Glyco_trans_4-like_N"/>
</dbReference>
<dbReference type="InterPro" id="IPR002213">
    <property type="entry name" value="UDP_glucos_trans"/>
</dbReference>